<feature type="domain" description="Protein kinase" evidence="1">
    <location>
        <begin position="100"/>
        <end position="359"/>
    </location>
</feature>
<organism evidence="2 3">
    <name type="scientific">Hypsizygus marmoreus</name>
    <name type="common">White beech mushroom</name>
    <name type="synonym">Agaricus marmoreus</name>
    <dbReference type="NCBI Taxonomy" id="39966"/>
    <lineage>
        <taxon>Eukaryota</taxon>
        <taxon>Fungi</taxon>
        <taxon>Dikarya</taxon>
        <taxon>Basidiomycota</taxon>
        <taxon>Agaricomycotina</taxon>
        <taxon>Agaricomycetes</taxon>
        <taxon>Agaricomycetidae</taxon>
        <taxon>Agaricales</taxon>
        <taxon>Tricholomatineae</taxon>
        <taxon>Lyophyllaceae</taxon>
        <taxon>Hypsizygus</taxon>
    </lineage>
</organism>
<dbReference type="EMBL" id="LUEZ02000023">
    <property type="protein sequence ID" value="RDB26711.1"/>
    <property type="molecule type" value="Genomic_DNA"/>
</dbReference>
<dbReference type="SUPFAM" id="SSF56112">
    <property type="entry name" value="Protein kinase-like (PK-like)"/>
    <property type="match status" value="1"/>
</dbReference>
<dbReference type="GO" id="GO:0005524">
    <property type="term" value="F:ATP binding"/>
    <property type="evidence" value="ECO:0007669"/>
    <property type="project" value="InterPro"/>
</dbReference>
<dbReference type="GO" id="GO:0004672">
    <property type="term" value="F:protein kinase activity"/>
    <property type="evidence" value="ECO:0007669"/>
    <property type="project" value="InterPro"/>
</dbReference>
<dbReference type="InterPro" id="IPR011009">
    <property type="entry name" value="Kinase-like_dom_sf"/>
</dbReference>
<comment type="caution">
    <text evidence="2">The sequence shown here is derived from an EMBL/GenBank/DDBJ whole genome shotgun (WGS) entry which is preliminary data.</text>
</comment>
<dbReference type="OrthoDB" id="3250851at2759"/>
<dbReference type="Gene3D" id="1.10.510.10">
    <property type="entry name" value="Transferase(Phosphotransferase) domain 1"/>
    <property type="match status" value="1"/>
</dbReference>
<dbReference type="PROSITE" id="PS50011">
    <property type="entry name" value="PROTEIN_KINASE_DOM"/>
    <property type="match status" value="1"/>
</dbReference>
<gene>
    <name evidence="2" type="ORF">Hypma_005348</name>
</gene>
<evidence type="ECO:0000313" key="3">
    <source>
        <dbReference type="Proteomes" id="UP000076154"/>
    </source>
</evidence>
<dbReference type="InterPro" id="IPR000719">
    <property type="entry name" value="Prot_kinase_dom"/>
</dbReference>
<evidence type="ECO:0000259" key="1">
    <source>
        <dbReference type="PROSITE" id="PS50011"/>
    </source>
</evidence>
<dbReference type="InParanoid" id="A0A369JWJ6"/>
<dbReference type="InterPro" id="IPR002575">
    <property type="entry name" value="Aminoglycoside_PTrfase"/>
</dbReference>
<sequence length="359" mass="41217">MYHHDPLLSCLHEQNEAFSSTRKFDSSTWLSPYWPKRESYLSTGANSHPLRVEVIKPFEPFPSAVALLVRSLSPSVGLPYTFVVKINDIRHSIRDDVRYFQPWSLSLEASLRAVVEHTMQGTSDQYNPDLIQMKAWEEEMDNYEFRKSCYDREIAAYRHLRTLQSHDVPRFYGTFRYPFKSSIGSSFKHESDMGASILDSAEGMVLEYVDSLNLEEAHSDVSTPRPDVERASEATLQIMKRLRNLGLWHGDCRAENVLMRRQAPHDPVLIDFGCSSIKRPTESLAQWIATHDEIQDMQYVLSEAGMHIESPQREFADPPNVYLYFNRMVERRSEERGVDGAILRPGKGGWAGVCYEDGG</sequence>
<name>A0A369JWJ6_HYPMA</name>
<accession>A0A369JWJ6</accession>
<keyword evidence="3" id="KW-1185">Reference proteome</keyword>
<protein>
    <recommendedName>
        <fullName evidence="1">Protein kinase domain-containing protein</fullName>
    </recommendedName>
</protein>
<dbReference type="Pfam" id="PF01636">
    <property type="entry name" value="APH"/>
    <property type="match status" value="1"/>
</dbReference>
<evidence type="ECO:0000313" key="2">
    <source>
        <dbReference type="EMBL" id="RDB26711.1"/>
    </source>
</evidence>
<dbReference type="Proteomes" id="UP000076154">
    <property type="component" value="Unassembled WGS sequence"/>
</dbReference>
<dbReference type="AlphaFoldDB" id="A0A369JWJ6"/>
<proteinExistence type="predicted"/>
<reference evidence="2" key="1">
    <citation type="submission" date="2018-04" db="EMBL/GenBank/DDBJ databases">
        <title>Whole genome sequencing of Hypsizygus marmoreus.</title>
        <authorList>
            <person name="Choi I.-G."/>
            <person name="Min B."/>
            <person name="Kim J.-G."/>
            <person name="Kim S."/>
            <person name="Oh Y.-L."/>
            <person name="Kong W.-S."/>
            <person name="Park H."/>
            <person name="Jeong J."/>
            <person name="Song E.-S."/>
        </authorList>
    </citation>
    <scope>NUCLEOTIDE SEQUENCE [LARGE SCALE GENOMIC DNA]</scope>
    <source>
        <strain evidence="2">51987-8</strain>
    </source>
</reference>